<accession>A0A3P9L5Q7</accession>
<dbReference type="PROSITE" id="PS51034">
    <property type="entry name" value="ZP_2"/>
    <property type="match status" value="1"/>
</dbReference>
<evidence type="ECO:0000259" key="4">
    <source>
        <dbReference type="PROSITE" id="PS51034"/>
    </source>
</evidence>
<dbReference type="Gene3D" id="2.60.40.4100">
    <property type="entry name" value="Zona pellucida, ZP-C domain"/>
    <property type="match status" value="1"/>
</dbReference>
<protein>
    <recommendedName>
        <fullName evidence="4">ZP domain-containing protein</fullName>
    </recommendedName>
</protein>
<reference evidence="5" key="3">
    <citation type="submission" date="2025-08" db="UniProtKB">
        <authorList>
            <consortium name="Ensembl"/>
        </authorList>
    </citation>
    <scope>IDENTIFICATION</scope>
    <source>
        <strain evidence="5">HNI</strain>
    </source>
</reference>
<reference key="1">
    <citation type="journal article" date="2007" name="Nature">
        <title>The medaka draft genome and insights into vertebrate genome evolution.</title>
        <authorList>
            <person name="Kasahara M."/>
            <person name="Naruse K."/>
            <person name="Sasaki S."/>
            <person name="Nakatani Y."/>
            <person name="Qu W."/>
            <person name="Ahsan B."/>
            <person name="Yamada T."/>
            <person name="Nagayasu Y."/>
            <person name="Doi K."/>
            <person name="Kasai Y."/>
            <person name="Jindo T."/>
            <person name="Kobayashi D."/>
            <person name="Shimada A."/>
            <person name="Toyoda A."/>
            <person name="Kuroki Y."/>
            <person name="Fujiyama A."/>
            <person name="Sasaki T."/>
            <person name="Shimizu A."/>
            <person name="Asakawa S."/>
            <person name="Shimizu N."/>
            <person name="Hashimoto S."/>
            <person name="Yang J."/>
            <person name="Lee Y."/>
            <person name="Matsushima K."/>
            <person name="Sugano S."/>
            <person name="Sakaizumi M."/>
            <person name="Narita T."/>
            <person name="Ohishi K."/>
            <person name="Haga S."/>
            <person name="Ohta F."/>
            <person name="Nomoto H."/>
            <person name="Nogata K."/>
            <person name="Morishita T."/>
            <person name="Endo T."/>
            <person name="Shin-I T."/>
            <person name="Takeda H."/>
            <person name="Morishita S."/>
            <person name="Kohara Y."/>
        </authorList>
    </citation>
    <scope>NUCLEOTIDE SEQUENCE [LARGE SCALE GENOMIC DNA]</scope>
    <source>
        <strain>Hd-rR</strain>
    </source>
</reference>
<dbReference type="SMART" id="SM00241">
    <property type="entry name" value="ZP"/>
    <property type="match status" value="1"/>
</dbReference>
<evidence type="ECO:0000256" key="2">
    <source>
        <dbReference type="ARBA" id="ARBA00023157"/>
    </source>
</evidence>
<dbReference type="Pfam" id="PF00100">
    <property type="entry name" value="Zona_pellucida"/>
    <property type="match status" value="1"/>
</dbReference>
<dbReference type="PANTHER" id="PTHR14002:SF50">
    <property type="entry name" value="ALPHA-TECTORIN-LIKE-RELATED"/>
    <property type="match status" value="1"/>
</dbReference>
<dbReference type="InterPro" id="IPR055355">
    <property type="entry name" value="ZP-C"/>
</dbReference>
<reference evidence="5" key="4">
    <citation type="submission" date="2025-09" db="UniProtKB">
        <authorList>
            <consortium name="Ensembl"/>
        </authorList>
    </citation>
    <scope>IDENTIFICATION</scope>
    <source>
        <strain evidence="5">HNI</strain>
    </source>
</reference>
<keyword evidence="3" id="KW-0472">Membrane</keyword>
<reference evidence="5 6" key="2">
    <citation type="submission" date="2017-04" db="EMBL/GenBank/DDBJ databases">
        <title>CpG methylation of centromeres and impact of large insertions on vertebrate speciation.</title>
        <authorList>
            <person name="Ichikawa K."/>
            <person name="Yoshimura J."/>
            <person name="Morishita S."/>
        </authorList>
    </citation>
    <scope>NUCLEOTIDE SEQUENCE</scope>
    <source>
        <strain evidence="5 6">HNI</strain>
    </source>
</reference>
<dbReference type="AlphaFoldDB" id="A0A3P9L5Q7"/>
<keyword evidence="2" id="KW-1015">Disulfide bond</keyword>
<dbReference type="InterPro" id="IPR001507">
    <property type="entry name" value="ZP_dom"/>
</dbReference>
<keyword evidence="3" id="KW-0812">Transmembrane</keyword>
<dbReference type="Ensembl" id="ENSORLT00020033706.1">
    <property type="protein sequence ID" value="ENSORLP00020016049.1"/>
    <property type="gene ID" value="ENSORLG00020017080.1"/>
</dbReference>
<dbReference type="InterPro" id="IPR055356">
    <property type="entry name" value="ZP-N"/>
</dbReference>
<keyword evidence="1" id="KW-0732">Signal</keyword>
<name>A0A3P9L5Q7_ORYLA</name>
<sequence>MQNEEVHGSSPLQFYTSEWSRAGNSSITCESCSGTMSVSRCQLFEAGFHSSALHLRDSSCNGTLQDGRLVFHFDNNNHLCGTVLRSNGTHFIFENTIQSETAPPGTLISRQKKLKLCFSCAYPLSQAQSMDVGINPVERMTSYMDPDFHFPFTSETDIEVDEKLYVEVQTEGVDQHQLATILDSCWATPVNTEDYSISSICPNPEDGTVELIQSGISTVARFSFKMFTFTNFTSIFLHCNVHLCLLNGSDCTPQCYPNHRRFRRDLYDYDSQPISYGPVSTKKYGTIYILIFSTIFGFLLMDLFINRDKDSTTSITILHLLITSSLCLLYKWMAIVAGSGGYYFFFLPVAYGFCKSLECTSDNTISVTL</sequence>
<feature type="domain" description="ZP" evidence="4">
    <location>
        <begin position="28"/>
        <end position="258"/>
    </location>
</feature>
<dbReference type="Proteomes" id="UP000265180">
    <property type="component" value="Chromosome 19"/>
</dbReference>
<dbReference type="Gene3D" id="2.60.40.3210">
    <property type="entry name" value="Zona pellucida, ZP-N domain"/>
    <property type="match status" value="1"/>
</dbReference>
<proteinExistence type="predicted"/>
<feature type="transmembrane region" description="Helical" evidence="3">
    <location>
        <begin position="317"/>
        <end position="345"/>
    </location>
</feature>
<dbReference type="Pfam" id="PF23344">
    <property type="entry name" value="ZP-N"/>
    <property type="match status" value="1"/>
</dbReference>
<keyword evidence="3" id="KW-1133">Transmembrane helix</keyword>
<feature type="transmembrane region" description="Helical" evidence="3">
    <location>
        <begin position="285"/>
        <end position="305"/>
    </location>
</feature>
<evidence type="ECO:0000313" key="6">
    <source>
        <dbReference type="Proteomes" id="UP000265180"/>
    </source>
</evidence>
<evidence type="ECO:0000313" key="5">
    <source>
        <dbReference type="Ensembl" id="ENSORLP00020016049.1"/>
    </source>
</evidence>
<evidence type="ECO:0000256" key="1">
    <source>
        <dbReference type="ARBA" id="ARBA00022729"/>
    </source>
</evidence>
<evidence type="ECO:0000256" key="3">
    <source>
        <dbReference type="SAM" id="Phobius"/>
    </source>
</evidence>
<dbReference type="PANTHER" id="PTHR14002">
    <property type="entry name" value="ENDOGLIN/TGF-BETA RECEPTOR TYPE III"/>
    <property type="match status" value="1"/>
</dbReference>
<dbReference type="InterPro" id="IPR042235">
    <property type="entry name" value="ZP-C_dom"/>
</dbReference>
<organism evidence="5 6">
    <name type="scientific">Oryzias latipes</name>
    <name type="common">Japanese rice fish</name>
    <name type="synonym">Japanese killifish</name>
    <dbReference type="NCBI Taxonomy" id="8090"/>
    <lineage>
        <taxon>Eukaryota</taxon>
        <taxon>Metazoa</taxon>
        <taxon>Chordata</taxon>
        <taxon>Craniata</taxon>
        <taxon>Vertebrata</taxon>
        <taxon>Euteleostomi</taxon>
        <taxon>Actinopterygii</taxon>
        <taxon>Neopterygii</taxon>
        <taxon>Teleostei</taxon>
        <taxon>Neoteleostei</taxon>
        <taxon>Acanthomorphata</taxon>
        <taxon>Ovalentaria</taxon>
        <taxon>Atherinomorphae</taxon>
        <taxon>Beloniformes</taxon>
        <taxon>Adrianichthyidae</taxon>
        <taxon>Oryziinae</taxon>
        <taxon>Oryzias</taxon>
    </lineage>
</organism>